<sequence>MSSVRIGPSPRQRVASVLLGAGALAAVACAFAVRPAWGITIVVALYYCVRLLLRALGRVTVDAYGVDVRRVGVARYAWREITAMREERCRGSREVRLLLIDGRAVRLPAPRTGRVLRDPDFDAKAASLKAAWTAALRLPAAEPRPVADRD</sequence>
<organism evidence="2 3">
    <name type="scientific">Embleya scabrispora</name>
    <dbReference type="NCBI Taxonomy" id="159449"/>
    <lineage>
        <taxon>Bacteria</taxon>
        <taxon>Bacillati</taxon>
        <taxon>Actinomycetota</taxon>
        <taxon>Actinomycetes</taxon>
        <taxon>Kitasatosporales</taxon>
        <taxon>Streptomycetaceae</taxon>
        <taxon>Embleya</taxon>
    </lineage>
</organism>
<evidence type="ECO:0008006" key="4">
    <source>
        <dbReference type="Google" id="ProtNLM"/>
    </source>
</evidence>
<dbReference type="EMBL" id="MWQN01000001">
    <property type="protein sequence ID" value="OPC81293.1"/>
    <property type="molecule type" value="Genomic_DNA"/>
</dbReference>
<accession>A0A1T3NWT3</accession>
<gene>
    <name evidence="2" type="ORF">B4N89_10340</name>
</gene>
<protein>
    <recommendedName>
        <fullName evidence="4">PH domain-containing protein</fullName>
    </recommendedName>
</protein>
<reference evidence="2 3" key="1">
    <citation type="submission" date="2017-03" db="EMBL/GenBank/DDBJ databases">
        <title>Draft genome sequence of Streptomyces scabrisporus NF3, endophyte isolated from Amphipterygium adstringens.</title>
        <authorList>
            <person name="Vazquez M."/>
            <person name="Ceapa C.D."/>
            <person name="Rodriguez Luna D."/>
            <person name="Sanchez Esquivel S."/>
        </authorList>
    </citation>
    <scope>NUCLEOTIDE SEQUENCE [LARGE SCALE GENOMIC DNA]</scope>
    <source>
        <strain evidence="2 3">NF3</strain>
    </source>
</reference>
<dbReference type="AlphaFoldDB" id="A0A1T3NWT3"/>
<keyword evidence="1" id="KW-0472">Membrane</keyword>
<evidence type="ECO:0000313" key="2">
    <source>
        <dbReference type="EMBL" id="OPC81293.1"/>
    </source>
</evidence>
<keyword evidence="1" id="KW-1133">Transmembrane helix</keyword>
<feature type="transmembrane region" description="Helical" evidence="1">
    <location>
        <begin position="35"/>
        <end position="53"/>
    </location>
</feature>
<dbReference type="OrthoDB" id="3480835at2"/>
<evidence type="ECO:0000256" key="1">
    <source>
        <dbReference type="SAM" id="Phobius"/>
    </source>
</evidence>
<evidence type="ECO:0000313" key="3">
    <source>
        <dbReference type="Proteomes" id="UP000190037"/>
    </source>
</evidence>
<name>A0A1T3NWT3_9ACTN</name>
<dbReference type="Proteomes" id="UP000190037">
    <property type="component" value="Unassembled WGS sequence"/>
</dbReference>
<proteinExistence type="predicted"/>
<keyword evidence="3" id="KW-1185">Reference proteome</keyword>
<comment type="caution">
    <text evidence="2">The sequence shown here is derived from an EMBL/GenBank/DDBJ whole genome shotgun (WGS) entry which is preliminary data.</text>
</comment>
<dbReference type="PROSITE" id="PS51257">
    <property type="entry name" value="PROKAR_LIPOPROTEIN"/>
    <property type="match status" value="1"/>
</dbReference>
<dbReference type="STRING" id="159449.B4N89_10340"/>
<keyword evidence="1" id="KW-0812">Transmembrane</keyword>
<dbReference type="RefSeq" id="WP_143657920.1">
    <property type="nucleotide sequence ID" value="NZ_MWQN01000001.1"/>
</dbReference>